<dbReference type="Proteomes" id="UP001165160">
    <property type="component" value="Unassembled WGS sequence"/>
</dbReference>
<feature type="region of interest" description="Disordered" evidence="1">
    <location>
        <begin position="165"/>
        <end position="234"/>
    </location>
</feature>
<dbReference type="EMBL" id="BRXX01000411">
    <property type="protein sequence ID" value="GMI10182.1"/>
    <property type="molecule type" value="Genomic_DNA"/>
</dbReference>
<evidence type="ECO:0000313" key="3">
    <source>
        <dbReference type="EMBL" id="GMI10182.1"/>
    </source>
</evidence>
<evidence type="ECO:0000256" key="2">
    <source>
        <dbReference type="SAM" id="Phobius"/>
    </source>
</evidence>
<proteinExistence type="predicted"/>
<feature type="compositionally biased region" description="Gly residues" evidence="1">
    <location>
        <begin position="194"/>
        <end position="205"/>
    </location>
</feature>
<keyword evidence="2" id="KW-1133">Transmembrane helix</keyword>
<feature type="region of interest" description="Disordered" evidence="1">
    <location>
        <begin position="1"/>
        <end position="20"/>
    </location>
</feature>
<gene>
    <name evidence="3" type="ORF">TrVE_jg7098</name>
</gene>
<keyword evidence="4" id="KW-1185">Reference proteome</keyword>
<keyword evidence="2" id="KW-0812">Transmembrane</keyword>
<evidence type="ECO:0000256" key="1">
    <source>
        <dbReference type="SAM" id="MobiDB-lite"/>
    </source>
</evidence>
<feature type="transmembrane region" description="Helical" evidence="2">
    <location>
        <begin position="58"/>
        <end position="79"/>
    </location>
</feature>
<dbReference type="AlphaFoldDB" id="A0A9W7FDJ7"/>
<feature type="compositionally biased region" description="Gly residues" evidence="1">
    <location>
        <begin position="212"/>
        <end position="226"/>
    </location>
</feature>
<protein>
    <submittedName>
        <fullName evidence="3">Uncharacterized protein</fullName>
    </submittedName>
</protein>
<organism evidence="3 4">
    <name type="scientific">Triparma verrucosa</name>
    <dbReference type="NCBI Taxonomy" id="1606542"/>
    <lineage>
        <taxon>Eukaryota</taxon>
        <taxon>Sar</taxon>
        <taxon>Stramenopiles</taxon>
        <taxon>Ochrophyta</taxon>
        <taxon>Bolidophyceae</taxon>
        <taxon>Parmales</taxon>
        <taxon>Triparmaceae</taxon>
        <taxon>Triparma</taxon>
    </lineage>
</organism>
<name>A0A9W7FDJ7_9STRA</name>
<sequence length="449" mass="48906">MAEQQQQQHKGHHHQAHHRESLPHHIFKHNSGTLAKLDLINHSLLDSVKIPNKRSSPIGGILSVLSVVALLYFGAQTFWNTNFEPTTETEVQITYGSPETFEIQCEVEKCYVYVKWGPEFMDSGECQEFVTSKQWSTRSISNGKMSEPELLQDYWVINEVGDGEGRRRLDCSGEGTSWGPGIAPPPEGCSPVDGSGGSSGSGGSEGTPESGGSEGAPESGGGSGGGSEHDGSFTPKTCFESRCIPLVQDQILKIDNFAVMTNPKGGGVHVMWDINTDRLGAAIPAHLSATGDHLKLFDGAHFMMKLTQTDEILGTKEKVTWLNEFSQTINDTPIENVCPEVSEFDIKGRAEIYFKPTAIKTTRIDNDIIYSVVGEIGGYLDIIIYAATGLMFVFWSIEKCYYKKTHKPKAGVAGIASQMEVGMMADARDSQNLDSDFAIKERGGTGAML</sequence>
<accession>A0A9W7FDJ7</accession>
<evidence type="ECO:0000313" key="4">
    <source>
        <dbReference type="Proteomes" id="UP001165160"/>
    </source>
</evidence>
<comment type="caution">
    <text evidence="3">The sequence shown here is derived from an EMBL/GenBank/DDBJ whole genome shotgun (WGS) entry which is preliminary data.</text>
</comment>
<feature type="transmembrane region" description="Helical" evidence="2">
    <location>
        <begin position="376"/>
        <end position="397"/>
    </location>
</feature>
<reference evidence="4" key="1">
    <citation type="journal article" date="2023" name="Commun. Biol.">
        <title>Genome analysis of Parmales, the sister group of diatoms, reveals the evolutionary specialization of diatoms from phago-mixotrophs to photoautotrophs.</title>
        <authorList>
            <person name="Ban H."/>
            <person name="Sato S."/>
            <person name="Yoshikawa S."/>
            <person name="Yamada K."/>
            <person name="Nakamura Y."/>
            <person name="Ichinomiya M."/>
            <person name="Sato N."/>
            <person name="Blanc-Mathieu R."/>
            <person name="Endo H."/>
            <person name="Kuwata A."/>
            <person name="Ogata H."/>
        </authorList>
    </citation>
    <scope>NUCLEOTIDE SEQUENCE [LARGE SCALE GENOMIC DNA]</scope>
    <source>
        <strain evidence="4">NIES 3699</strain>
    </source>
</reference>
<keyword evidence="2" id="KW-0472">Membrane</keyword>